<keyword evidence="6" id="KW-1185">Reference proteome</keyword>
<dbReference type="EMBL" id="SOFD01000035">
    <property type="protein sequence ID" value="TFB74454.1"/>
    <property type="molecule type" value="Genomic_DNA"/>
</dbReference>
<accession>A0A4V3I9D1</accession>
<organism evidence="3 5">
    <name type="scientific">Cryobacterium flavum</name>
    <dbReference type="NCBI Taxonomy" id="1424659"/>
    <lineage>
        <taxon>Bacteria</taxon>
        <taxon>Bacillati</taxon>
        <taxon>Actinomycetota</taxon>
        <taxon>Actinomycetes</taxon>
        <taxon>Micrococcales</taxon>
        <taxon>Microbacteriaceae</taxon>
        <taxon>Cryobacterium</taxon>
    </lineage>
</organism>
<dbReference type="EMBL" id="FNIB01000004">
    <property type="protein sequence ID" value="SDN16613.1"/>
    <property type="molecule type" value="Genomic_DNA"/>
</dbReference>
<dbReference type="InterPro" id="IPR028087">
    <property type="entry name" value="Tad_N"/>
</dbReference>
<sequence>MRWLNHLLRAERGASAVMVGILMIPLLGFLAIAIDVGALYAEKAQLQNGADAAAIAIARNCAVDGLCNSPTTVANQAQDFANVNSNDAKSNASAVVPAPSPAPPNSVQVVATTLEASGASAIRPFFAIGAAPTTMSVVAQAEWGSPEAANVLPLAISYCEFRPALDGKLQLIRYDRNLECAGRDGHPIPGGFGWIDPIADTCEAAVNLTSETVPSDPGNDPPTSDCDTYFNAMLNTTILVPIFDRAYASNGNDAVTGAVGSYHIYAFAAFRITGWKFSGNNNLPMTSLDPVAQASPATKCTGNCRGIQGYFDHWVSVDSAEVQELGGPNLGAEFVRLIK</sequence>
<dbReference type="Pfam" id="PF13400">
    <property type="entry name" value="Tad"/>
    <property type="match status" value="1"/>
</dbReference>
<evidence type="ECO:0000313" key="4">
    <source>
        <dbReference type="EMBL" id="TFB74454.1"/>
    </source>
</evidence>
<keyword evidence="1" id="KW-1133">Transmembrane helix</keyword>
<dbReference type="AlphaFoldDB" id="A0A4V3I9D1"/>
<gene>
    <name evidence="4" type="ORF">E3O21_13805</name>
    <name evidence="3" type="ORF">SAMN05216368_10460</name>
</gene>
<dbReference type="STRING" id="1424659.SAMN05216368_10460"/>
<reference evidence="3 5" key="1">
    <citation type="submission" date="2016-10" db="EMBL/GenBank/DDBJ databases">
        <authorList>
            <person name="Varghese N."/>
            <person name="Submissions S."/>
        </authorList>
    </citation>
    <scope>NUCLEOTIDE SEQUENCE [LARGE SCALE GENOMIC DNA]</scope>
    <source>
        <strain evidence="3 5">CGMCC 1.11215</strain>
    </source>
</reference>
<evidence type="ECO:0000259" key="2">
    <source>
        <dbReference type="Pfam" id="PF13400"/>
    </source>
</evidence>
<reference evidence="4 6" key="2">
    <citation type="submission" date="2019-03" db="EMBL/GenBank/DDBJ databases">
        <title>Genomics of glacier-inhabiting Cryobacterium strains.</title>
        <authorList>
            <person name="Liu Q."/>
            <person name="Xin Y.-H."/>
        </authorList>
    </citation>
    <scope>NUCLEOTIDE SEQUENCE [LARGE SCALE GENOMIC DNA]</scope>
    <source>
        <strain evidence="4 6">Hh8</strain>
    </source>
</reference>
<name>A0A4V3I9D1_9MICO</name>
<evidence type="ECO:0000313" key="3">
    <source>
        <dbReference type="EMBL" id="SDN16613.1"/>
    </source>
</evidence>
<evidence type="ECO:0000313" key="6">
    <source>
        <dbReference type="Proteomes" id="UP000298252"/>
    </source>
</evidence>
<dbReference type="RefSeq" id="WP_092339939.1">
    <property type="nucleotide sequence ID" value="NZ_FNIB01000004.1"/>
</dbReference>
<evidence type="ECO:0000256" key="1">
    <source>
        <dbReference type="SAM" id="Phobius"/>
    </source>
</evidence>
<dbReference type="Proteomes" id="UP000199639">
    <property type="component" value="Unassembled WGS sequence"/>
</dbReference>
<keyword evidence="1" id="KW-0812">Transmembrane</keyword>
<feature type="domain" description="Putative Flp pilus-assembly TadG-like N-terminal" evidence="2">
    <location>
        <begin position="14"/>
        <end position="56"/>
    </location>
</feature>
<keyword evidence="1" id="KW-0472">Membrane</keyword>
<feature type="transmembrane region" description="Helical" evidence="1">
    <location>
        <begin position="21"/>
        <end position="41"/>
    </location>
</feature>
<proteinExistence type="predicted"/>
<evidence type="ECO:0000313" key="5">
    <source>
        <dbReference type="Proteomes" id="UP000199639"/>
    </source>
</evidence>
<protein>
    <submittedName>
        <fullName evidence="3">Flp pilus-assembly TadE/G-like</fullName>
    </submittedName>
</protein>
<dbReference type="Proteomes" id="UP000298252">
    <property type="component" value="Unassembled WGS sequence"/>
</dbReference>